<gene>
    <name evidence="1" type="ORF">PVAP13_7KG260155</name>
</gene>
<name>A0A8T0QJB6_PANVG</name>
<keyword evidence="2" id="KW-1185">Reference proteome</keyword>
<dbReference type="Proteomes" id="UP000823388">
    <property type="component" value="Chromosome 7K"/>
</dbReference>
<evidence type="ECO:0000313" key="1">
    <source>
        <dbReference type="EMBL" id="KAG2573545.1"/>
    </source>
</evidence>
<dbReference type="EMBL" id="CM029049">
    <property type="protein sequence ID" value="KAG2573545.1"/>
    <property type="molecule type" value="Genomic_DNA"/>
</dbReference>
<comment type="caution">
    <text evidence="1">The sequence shown here is derived from an EMBL/GenBank/DDBJ whole genome shotgun (WGS) entry which is preliminary data.</text>
</comment>
<dbReference type="AlphaFoldDB" id="A0A8T0QJB6"/>
<sequence>MFSKIRHAFITAHGCSISFAAHGSPGGGRPIILKPPSHRLFPHRIPIPQHPHYISLTEPLRLLNSVVSSHHRPCSSSHLPPYHTQIDLAACRAATSSSPLRTTAPRNPSPGLSSTEARRVEFLASQSSSAAASLASLLSSLVVLDLRGRAADPPELGLISSFAAGKDPLSLACTGCSFFIW</sequence>
<accession>A0A8T0QJB6</accession>
<reference evidence="1" key="1">
    <citation type="submission" date="2020-05" db="EMBL/GenBank/DDBJ databases">
        <title>WGS assembly of Panicum virgatum.</title>
        <authorList>
            <person name="Lovell J.T."/>
            <person name="Jenkins J."/>
            <person name="Shu S."/>
            <person name="Juenger T.E."/>
            <person name="Schmutz J."/>
        </authorList>
    </citation>
    <scope>NUCLEOTIDE SEQUENCE</scope>
    <source>
        <strain evidence="1">AP13</strain>
    </source>
</reference>
<evidence type="ECO:0000313" key="2">
    <source>
        <dbReference type="Proteomes" id="UP000823388"/>
    </source>
</evidence>
<organism evidence="1 2">
    <name type="scientific">Panicum virgatum</name>
    <name type="common">Blackwell switchgrass</name>
    <dbReference type="NCBI Taxonomy" id="38727"/>
    <lineage>
        <taxon>Eukaryota</taxon>
        <taxon>Viridiplantae</taxon>
        <taxon>Streptophyta</taxon>
        <taxon>Embryophyta</taxon>
        <taxon>Tracheophyta</taxon>
        <taxon>Spermatophyta</taxon>
        <taxon>Magnoliopsida</taxon>
        <taxon>Liliopsida</taxon>
        <taxon>Poales</taxon>
        <taxon>Poaceae</taxon>
        <taxon>PACMAD clade</taxon>
        <taxon>Panicoideae</taxon>
        <taxon>Panicodae</taxon>
        <taxon>Paniceae</taxon>
        <taxon>Panicinae</taxon>
        <taxon>Panicum</taxon>
        <taxon>Panicum sect. Hiantes</taxon>
    </lineage>
</organism>
<proteinExistence type="predicted"/>
<protein>
    <submittedName>
        <fullName evidence="1">Uncharacterized protein</fullName>
    </submittedName>
</protein>